<feature type="compositionally biased region" description="Polar residues" evidence="1">
    <location>
        <begin position="1"/>
        <end position="14"/>
    </location>
</feature>
<dbReference type="EMBL" id="MNBE01000096">
    <property type="protein sequence ID" value="OKP14489.1"/>
    <property type="molecule type" value="Genomic_DNA"/>
</dbReference>
<evidence type="ECO:0000313" key="3">
    <source>
        <dbReference type="Proteomes" id="UP000186955"/>
    </source>
</evidence>
<sequence length="106" mass="11258">MIGSAAQLSTTSDKPATAQTSQGSTSSQRQTEPDELPRGPKHSWSQTKSRWLHHPSASEKAGKNLHALGTSSSISVVMARTSQQSQSSDRPALPKHPGQQVQTLSA</sequence>
<proteinExistence type="predicted"/>
<protein>
    <submittedName>
        <fullName evidence="2">Uncharacterized protein</fullName>
    </submittedName>
</protein>
<feature type="compositionally biased region" description="Polar residues" evidence="1">
    <location>
        <begin position="69"/>
        <end position="89"/>
    </location>
</feature>
<dbReference type="AlphaFoldDB" id="A0A1Q5UPU8"/>
<accession>A0A1Q5UPU8</accession>
<keyword evidence="3" id="KW-1185">Reference proteome</keyword>
<comment type="caution">
    <text evidence="2">The sequence shown here is derived from an EMBL/GenBank/DDBJ whole genome shotgun (WGS) entry which is preliminary data.</text>
</comment>
<feature type="compositionally biased region" description="Low complexity" evidence="1">
    <location>
        <begin position="17"/>
        <end position="30"/>
    </location>
</feature>
<dbReference type="Proteomes" id="UP000186955">
    <property type="component" value="Unassembled WGS sequence"/>
</dbReference>
<name>A0A1Q5UPU8_9EURO</name>
<gene>
    <name evidence="2" type="ORF">PENSUB_14015</name>
</gene>
<evidence type="ECO:0000256" key="1">
    <source>
        <dbReference type="SAM" id="MobiDB-lite"/>
    </source>
</evidence>
<feature type="region of interest" description="Disordered" evidence="1">
    <location>
        <begin position="1"/>
        <end position="106"/>
    </location>
</feature>
<organism evidence="2 3">
    <name type="scientific">Penicillium subrubescens</name>
    <dbReference type="NCBI Taxonomy" id="1316194"/>
    <lineage>
        <taxon>Eukaryota</taxon>
        <taxon>Fungi</taxon>
        <taxon>Dikarya</taxon>
        <taxon>Ascomycota</taxon>
        <taxon>Pezizomycotina</taxon>
        <taxon>Eurotiomycetes</taxon>
        <taxon>Eurotiomycetidae</taxon>
        <taxon>Eurotiales</taxon>
        <taxon>Aspergillaceae</taxon>
        <taxon>Penicillium</taxon>
    </lineage>
</organism>
<reference evidence="2 3" key="1">
    <citation type="submission" date="2016-10" db="EMBL/GenBank/DDBJ databases">
        <title>Genome sequence of the ascomycete fungus Penicillium subrubescens.</title>
        <authorList>
            <person name="De Vries R.P."/>
            <person name="Peng M."/>
            <person name="Dilokpimol A."/>
            <person name="Hilden K."/>
            <person name="Makela M.R."/>
            <person name="Grigoriev I."/>
            <person name="Riley R."/>
            <person name="Granchi Z."/>
        </authorList>
    </citation>
    <scope>NUCLEOTIDE SEQUENCE [LARGE SCALE GENOMIC DNA]</scope>
    <source>
        <strain evidence="2 3">CBS 132785</strain>
    </source>
</reference>
<evidence type="ECO:0000313" key="2">
    <source>
        <dbReference type="EMBL" id="OKP14489.1"/>
    </source>
</evidence>